<reference evidence="4" key="1">
    <citation type="journal article" date="2019" name="Int. J. Syst. Evol. Microbiol.">
        <title>The Global Catalogue of Microorganisms (GCM) 10K type strain sequencing project: providing services to taxonomists for standard genome sequencing and annotation.</title>
        <authorList>
            <consortium name="The Broad Institute Genomics Platform"/>
            <consortium name="The Broad Institute Genome Sequencing Center for Infectious Disease"/>
            <person name="Wu L."/>
            <person name="Ma J."/>
        </authorList>
    </citation>
    <scope>NUCLEOTIDE SEQUENCE [LARGE SCALE GENOMIC DNA]</scope>
    <source>
        <strain evidence="4">NBRC 106348</strain>
    </source>
</reference>
<evidence type="ECO:0000259" key="2">
    <source>
        <dbReference type="Pfam" id="PF10298"/>
    </source>
</evidence>
<sequence length="184" mass="19791">MALTAQVKDELARLAVDRTSYRKAEVSATLRFAGGLHIISGRIVIEAELDTAAAARRLRQAILEVFGHTSDVIVVSPSGLRRQTRYVVRVVRDGESLARQTGLLDARGRPVRGLSPQIVSAGVGRPRPRGAARSSRTARSPSRAARPRSRSRARGPRPRSRSWAPRAGSGSRPRPARCAGSTGS</sequence>
<dbReference type="Pfam" id="PF10298">
    <property type="entry name" value="WhiA_N"/>
    <property type="match status" value="1"/>
</dbReference>
<protein>
    <recommendedName>
        <fullName evidence="2">Sporulation transcription regulator WhiA N-terminal domain-containing protein</fullName>
    </recommendedName>
</protein>
<dbReference type="PANTHER" id="PTHR37307">
    <property type="entry name" value="CELL DIVISION PROTEIN WHIA-RELATED"/>
    <property type="match status" value="1"/>
</dbReference>
<keyword evidence="4" id="KW-1185">Reference proteome</keyword>
<feature type="domain" description="Sporulation transcription regulator WhiA N-terminal" evidence="2">
    <location>
        <begin position="21"/>
        <end position="104"/>
    </location>
</feature>
<evidence type="ECO:0000256" key="1">
    <source>
        <dbReference type="SAM" id="MobiDB-lite"/>
    </source>
</evidence>
<comment type="caution">
    <text evidence="3">The sequence shown here is derived from an EMBL/GenBank/DDBJ whole genome shotgun (WGS) entry which is preliminary data.</text>
</comment>
<dbReference type="Proteomes" id="UP001157091">
    <property type="component" value="Unassembled WGS sequence"/>
</dbReference>
<evidence type="ECO:0000313" key="3">
    <source>
        <dbReference type="EMBL" id="GMA26063.1"/>
    </source>
</evidence>
<proteinExistence type="predicted"/>
<dbReference type="NCBIfam" id="TIGR00647">
    <property type="entry name" value="DNA_bind_WhiA"/>
    <property type="match status" value="1"/>
</dbReference>
<feature type="compositionally biased region" description="Low complexity" evidence="1">
    <location>
        <begin position="161"/>
        <end position="172"/>
    </location>
</feature>
<feature type="compositionally biased region" description="Basic residues" evidence="1">
    <location>
        <begin position="145"/>
        <end position="160"/>
    </location>
</feature>
<organism evidence="3 4">
    <name type="scientific">Luteimicrobium album</name>
    <dbReference type="NCBI Taxonomy" id="1054550"/>
    <lineage>
        <taxon>Bacteria</taxon>
        <taxon>Bacillati</taxon>
        <taxon>Actinomycetota</taxon>
        <taxon>Actinomycetes</taxon>
        <taxon>Micrococcales</taxon>
        <taxon>Luteimicrobium</taxon>
    </lineage>
</organism>
<dbReference type="EMBL" id="BSUK01000001">
    <property type="protein sequence ID" value="GMA26063.1"/>
    <property type="molecule type" value="Genomic_DNA"/>
</dbReference>
<evidence type="ECO:0000313" key="4">
    <source>
        <dbReference type="Proteomes" id="UP001157091"/>
    </source>
</evidence>
<dbReference type="InterPro" id="IPR018478">
    <property type="entry name" value="Sporu_reg_WhiA_N_dom"/>
</dbReference>
<feature type="region of interest" description="Disordered" evidence="1">
    <location>
        <begin position="115"/>
        <end position="184"/>
    </location>
</feature>
<accession>A0ABQ6I7Y5</accession>
<dbReference type="PANTHER" id="PTHR37307:SF1">
    <property type="entry name" value="CELL DIVISION PROTEIN WHIA-RELATED"/>
    <property type="match status" value="1"/>
</dbReference>
<name>A0ABQ6I7Y5_9MICO</name>
<dbReference type="Gene3D" id="3.10.28.10">
    <property type="entry name" value="Homing endonucleases"/>
    <property type="match status" value="1"/>
</dbReference>
<dbReference type="InterPro" id="IPR027434">
    <property type="entry name" value="Homing_endonucl"/>
</dbReference>
<dbReference type="InterPro" id="IPR003802">
    <property type="entry name" value="Sporulation_regulator_WhiA"/>
</dbReference>
<feature type="compositionally biased region" description="Low complexity" evidence="1">
    <location>
        <begin position="120"/>
        <end position="144"/>
    </location>
</feature>
<gene>
    <name evidence="3" type="ORF">GCM10025864_38220</name>
</gene>